<evidence type="ECO:0000313" key="2">
    <source>
        <dbReference type="Proteomes" id="UP000827976"/>
    </source>
</evidence>
<organism evidence="1 2">
    <name type="scientific">Dioscorea alata</name>
    <name type="common">Purple yam</name>
    <dbReference type="NCBI Taxonomy" id="55571"/>
    <lineage>
        <taxon>Eukaryota</taxon>
        <taxon>Viridiplantae</taxon>
        <taxon>Streptophyta</taxon>
        <taxon>Embryophyta</taxon>
        <taxon>Tracheophyta</taxon>
        <taxon>Spermatophyta</taxon>
        <taxon>Magnoliopsida</taxon>
        <taxon>Liliopsida</taxon>
        <taxon>Dioscoreales</taxon>
        <taxon>Dioscoreaceae</taxon>
        <taxon>Dioscorea</taxon>
    </lineage>
</organism>
<sequence>MRFLGGDRESHGGPRRSYGGGRGGRRFGSQQEPRPFTAHPRPLSEPHLGIPPTPPENIPIPNKCSPVKEGIPFAEVVRTSPPLDAARTNSGSTSLKRRRSQENEVVCKRCLRPGHAVEDCRHQLTCRRCSGVGHYAARCPLKASKPKSSEKTGSRKSKSPPSNPKTLLHVPVSRIKSSESHSVRVSLPITEAIIQSKEDLKRRVIIKVTAGNASVRSLHAALPKRLKTDQCENITPFGDDFILTLFSAKAASAIVKLNSLSLETNHGPCSITFSHWTPEFGSHAVATGNYNWIRLSNLPLHCWNWDSIVAVLKPLGDLIFVRKCEDVSLEHMKALVRLKSPIAFPLTLTVDIGVRSFLVRLEDDGAPIIRSKIIHGAAAASNPQRSSNTSDSPSAIISQPQTIAAGVPHRLSREEKGKFPISHSRSAGASSVADHPLSEIGPVKTSVILNSDDQPLPEVGRSSDDQSAVLSRIPPISSVRTGEGDVLFMHSIDVSAERTTLVDLPRDQLSIDPIGTMHLSNVPRDSHYDSLNYSNLISSHTKADNLETLPCDEIIPDQQLIHSSNDLSQPRDMIKPDSSINPSIKRILSRDEHSTINAPTDPTHPISSQIGLTISDPTHANSPQLNPEIPKDNLLASNNSPPSPGIKLGSKDTGNPLSSQSNSLEKDDLPTHLRLLPPTIPIPEGYKWIFIHGG</sequence>
<reference evidence="2" key="1">
    <citation type="journal article" date="2022" name="Nat. Commun.">
        <title>Chromosome evolution and the genetic basis of agronomically important traits in greater yam.</title>
        <authorList>
            <person name="Bredeson J.V."/>
            <person name="Lyons J.B."/>
            <person name="Oniyinde I.O."/>
            <person name="Okereke N.R."/>
            <person name="Kolade O."/>
            <person name="Nnabue I."/>
            <person name="Nwadili C.O."/>
            <person name="Hribova E."/>
            <person name="Parker M."/>
            <person name="Nwogha J."/>
            <person name="Shu S."/>
            <person name="Carlson J."/>
            <person name="Kariba R."/>
            <person name="Muthemba S."/>
            <person name="Knop K."/>
            <person name="Barton G.J."/>
            <person name="Sherwood A.V."/>
            <person name="Lopez-Montes A."/>
            <person name="Asiedu R."/>
            <person name="Jamnadass R."/>
            <person name="Muchugi A."/>
            <person name="Goodstein D."/>
            <person name="Egesi C.N."/>
            <person name="Featherston J."/>
            <person name="Asfaw A."/>
            <person name="Simpson G.G."/>
            <person name="Dolezel J."/>
            <person name="Hendre P.S."/>
            <person name="Van Deynze A."/>
            <person name="Kumar P.L."/>
            <person name="Obidiegwu J.E."/>
            <person name="Bhattacharjee R."/>
            <person name="Rokhsar D.S."/>
        </authorList>
    </citation>
    <scope>NUCLEOTIDE SEQUENCE [LARGE SCALE GENOMIC DNA]</scope>
    <source>
        <strain evidence="2">cv. TDa95/00328</strain>
    </source>
</reference>
<dbReference type="Proteomes" id="UP000827976">
    <property type="component" value="Chromosome 7"/>
</dbReference>
<protein>
    <submittedName>
        <fullName evidence="1">Zinc finger CCHC-type protein</fullName>
    </submittedName>
</protein>
<comment type="caution">
    <text evidence="1">The sequence shown here is derived from an EMBL/GenBank/DDBJ whole genome shotgun (WGS) entry which is preliminary data.</text>
</comment>
<keyword evidence="2" id="KW-1185">Reference proteome</keyword>
<evidence type="ECO:0000313" key="1">
    <source>
        <dbReference type="EMBL" id="KAH7677199.1"/>
    </source>
</evidence>
<proteinExistence type="predicted"/>
<gene>
    <name evidence="1" type="ORF">IHE45_07G066900</name>
</gene>
<name>A0ACB7VRZ5_DIOAL</name>
<dbReference type="EMBL" id="CM037017">
    <property type="protein sequence ID" value="KAH7677199.1"/>
    <property type="molecule type" value="Genomic_DNA"/>
</dbReference>
<accession>A0ACB7VRZ5</accession>